<dbReference type="PANTHER" id="PTHR46832:SF2">
    <property type="entry name" value="FUTALOSINE HYDROLASE"/>
    <property type="match status" value="1"/>
</dbReference>
<gene>
    <name evidence="3" type="primary">mqnB</name>
    <name evidence="3" type="ORF">FVE67_06625</name>
</gene>
<dbReference type="KEGG" id="tmai:FVE67_06625"/>
<dbReference type="Gene3D" id="3.40.50.1580">
    <property type="entry name" value="Nucleoside phosphorylase domain"/>
    <property type="match status" value="1"/>
</dbReference>
<dbReference type="Pfam" id="PF01048">
    <property type="entry name" value="PNP_UDP_1"/>
    <property type="match status" value="1"/>
</dbReference>
<evidence type="ECO:0000313" key="4">
    <source>
        <dbReference type="Proteomes" id="UP000501253"/>
    </source>
</evidence>
<dbReference type="GO" id="GO:0009116">
    <property type="term" value="P:nucleoside metabolic process"/>
    <property type="evidence" value="ECO:0007669"/>
    <property type="project" value="InterPro"/>
</dbReference>
<reference evidence="3 4" key="1">
    <citation type="submission" date="2019-08" db="EMBL/GenBank/DDBJ databases">
        <title>Complete genome sequence of Thermosulfurimonas marina SU872T, an anaerobic thermophilic chemolithoautotrophic bacterium isolated from a shallow marine hydrothermal vent.</title>
        <authorList>
            <person name="Allioux M."/>
            <person name="Jebbar M."/>
            <person name="Slobodkina G."/>
            <person name="Slobodkin A."/>
            <person name="Moalic Y."/>
            <person name="Frolova A."/>
            <person name="Shao Z."/>
            <person name="Alain K."/>
        </authorList>
    </citation>
    <scope>NUCLEOTIDE SEQUENCE [LARGE SCALE GENOMIC DNA]</scope>
    <source>
        <strain evidence="3 4">SU872</strain>
    </source>
</reference>
<accession>A0A6H1WTH6</accession>
<dbReference type="AlphaFoldDB" id="A0A6H1WTH6"/>
<dbReference type="GO" id="GO:0008930">
    <property type="term" value="F:methylthioadenosine nucleosidase activity"/>
    <property type="evidence" value="ECO:0007669"/>
    <property type="project" value="TreeGrafter"/>
</dbReference>
<keyword evidence="3" id="KW-0378">Hydrolase</keyword>
<dbReference type="PANTHER" id="PTHR46832">
    <property type="entry name" value="5'-METHYLTHIOADENOSINE/S-ADENOSYLHOMOCYSTEINE NUCLEOSIDASE"/>
    <property type="match status" value="1"/>
</dbReference>
<dbReference type="Proteomes" id="UP000501253">
    <property type="component" value="Chromosome"/>
</dbReference>
<dbReference type="CDD" id="cd17766">
    <property type="entry name" value="futalosine_nucleosidase_MqnB"/>
    <property type="match status" value="1"/>
</dbReference>
<sequence>MLLLVPTETEASPLREAGIPLEIVGFGPVESALRAAEILSRQRPELAVLAGLAGAYPERGLAPGDLVVATEEVFGDLALCFPEGLRPLSRKLPQRERLSLRGPWLEKAITILEKEGQEVEAGPLVTVCCASRDVARARLLALRHRALAENMEGFGVALAAERAGVPLLELRAISNLLEKPEDPWEIEKALYALKEALLCLWRNLR</sequence>
<dbReference type="SUPFAM" id="SSF53167">
    <property type="entry name" value="Purine and uridine phosphorylases"/>
    <property type="match status" value="1"/>
</dbReference>
<dbReference type="InterPro" id="IPR035994">
    <property type="entry name" value="Nucleoside_phosphorylase_sf"/>
</dbReference>
<name>A0A6H1WTH6_9BACT</name>
<dbReference type="NCBIfam" id="TIGR03664">
    <property type="entry name" value="fut_nucase"/>
    <property type="match status" value="1"/>
</dbReference>
<dbReference type="InterPro" id="IPR019963">
    <property type="entry name" value="FL_hydrolase_MqnB"/>
</dbReference>
<keyword evidence="4" id="KW-1185">Reference proteome</keyword>
<proteinExistence type="predicted"/>
<organism evidence="3 4">
    <name type="scientific">Thermosulfurimonas marina</name>
    <dbReference type="NCBI Taxonomy" id="2047767"/>
    <lineage>
        <taxon>Bacteria</taxon>
        <taxon>Pseudomonadati</taxon>
        <taxon>Thermodesulfobacteriota</taxon>
        <taxon>Thermodesulfobacteria</taxon>
        <taxon>Thermodesulfobacteriales</taxon>
        <taxon>Thermodesulfobacteriaceae</taxon>
        <taxon>Thermosulfurimonas</taxon>
    </lineage>
</organism>
<evidence type="ECO:0000256" key="1">
    <source>
        <dbReference type="NCBIfam" id="TIGR03664"/>
    </source>
</evidence>
<evidence type="ECO:0000313" key="3">
    <source>
        <dbReference type="EMBL" id="QJA06492.1"/>
    </source>
</evidence>
<evidence type="ECO:0000259" key="2">
    <source>
        <dbReference type="Pfam" id="PF01048"/>
    </source>
</evidence>
<feature type="domain" description="Nucleoside phosphorylase" evidence="2">
    <location>
        <begin position="25"/>
        <end position="189"/>
    </location>
</feature>
<keyword evidence="3" id="KW-0326">Glycosidase</keyword>
<dbReference type="GO" id="GO:0008782">
    <property type="term" value="F:adenosylhomocysteine nucleosidase activity"/>
    <property type="evidence" value="ECO:0007669"/>
    <property type="project" value="TreeGrafter"/>
</dbReference>
<protein>
    <recommendedName>
        <fullName evidence="1">Futalosine hydrolase</fullName>
        <ecNumber evidence="1">3.2.2.26</ecNumber>
    </recommendedName>
</protein>
<dbReference type="GO" id="GO:0005829">
    <property type="term" value="C:cytosol"/>
    <property type="evidence" value="ECO:0007669"/>
    <property type="project" value="TreeGrafter"/>
</dbReference>
<dbReference type="GO" id="GO:0019284">
    <property type="term" value="P:L-methionine salvage from S-adenosylmethionine"/>
    <property type="evidence" value="ECO:0007669"/>
    <property type="project" value="TreeGrafter"/>
</dbReference>
<dbReference type="GO" id="GO:0009234">
    <property type="term" value="P:menaquinone biosynthetic process"/>
    <property type="evidence" value="ECO:0007669"/>
    <property type="project" value="UniProtKB-UniRule"/>
</dbReference>
<dbReference type="InterPro" id="IPR000845">
    <property type="entry name" value="Nucleoside_phosphorylase_d"/>
</dbReference>
<dbReference type="EC" id="3.2.2.26" evidence="1"/>
<dbReference type="EMBL" id="CP042909">
    <property type="protein sequence ID" value="QJA06492.1"/>
    <property type="molecule type" value="Genomic_DNA"/>
</dbReference>
<dbReference type="RefSeq" id="WP_168719843.1">
    <property type="nucleotide sequence ID" value="NZ_CP042909.1"/>
</dbReference>